<reference evidence="12 13" key="1">
    <citation type="journal article" date="2017" name="Syst. Appl. Microbiol.">
        <title>Lebetimonas natsushimae sp. nov., a novel strictly anaerobic, moderately thermophilic chemoautotroph isolated from a deep-sea hydrothermal vent polychaete nest in the Mid-Okinawa Trough.</title>
        <authorList>
            <person name="Nagata R."/>
            <person name="Takaki Y."/>
            <person name="Tame A."/>
            <person name="Nunoura T."/>
            <person name="Muto H."/>
            <person name="Mino S."/>
            <person name="Sawayama S."/>
            <person name="Takai K."/>
            <person name="Nakagawa S."/>
        </authorList>
    </citation>
    <scope>NUCLEOTIDE SEQUENCE [LARGE SCALE GENOMIC DNA]</scope>
    <source>
        <strain evidence="12 13">HS1857</strain>
    </source>
</reference>
<dbReference type="PRINTS" id="PR00781">
    <property type="entry name" value="LIPOSIGPTASE"/>
</dbReference>
<keyword evidence="7 9" id="KW-1133">Transmembrane helix</keyword>
<protein>
    <recommendedName>
        <fullName evidence="9">Lipoprotein signal peptidase</fullName>
        <ecNumber evidence="9">3.4.23.36</ecNumber>
    </recommendedName>
    <alternativeName>
        <fullName evidence="9">Prolipoprotein signal peptidase</fullName>
    </alternativeName>
    <alternativeName>
        <fullName evidence="9">Signal peptidase II</fullName>
        <shortName evidence="9">SPase II</shortName>
    </alternativeName>
</protein>
<accession>A0A292YC36</accession>
<keyword evidence="4 9" id="KW-0812">Transmembrane</keyword>
<feature type="active site" evidence="9">
    <location>
        <position position="110"/>
    </location>
</feature>
<dbReference type="InterPro" id="IPR001872">
    <property type="entry name" value="Peptidase_A8"/>
</dbReference>
<dbReference type="GO" id="GO:0006508">
    <property type="term" value="P:proteolysis"/>
    <property type="evidence" value="ECO:0007669"/>
    <property type="project" value="UniProtKB-KW"/>
</dbReference>
<evidence type="ECO:0000256" key="10">
    <source>
        <dbReference type="RuleBase" id="RU000594"/>
    </source>
</evidence>
<dbReference type="Proteomes" id="UP000217944">
    <property type="component" value="Unassembled WGS sequence"/>
</dbReference>
<gene>
    <name evidence="9" type="primary">lspA</name>
    <name evidence="12" type="ORF">LNAT_P0358</name>
</gene>
<keyword evidence="6 9" id="KW-0378">Hydrolase</keyword>
<dbReference type="UniPathway" id="UPA00665"/>
<comment type="caution">
    <text evidence="12">The sequence shown here is derived from an EMBL/GenBank/DDBJ whole genome shotgun (WGS) entry which is preliminary data.</text>
</comment>
<keyword evidence="13" id="KW-1185">Reference proteome</keyword>
<evidence type="ECO:0000313" key="12">
    <source>
        <dbReference type="EMBL" id="GAX87063.1"/>
    </source>
</evidence>
<dbReference type="GO" id="GO:0004190">
    <property type="term" value="F:aspartic-type endopeptidase activity"/>
    <property type="evidence" value="ECO:0007669"/>
    <property type="project" value="UniProtKB-UniRule"/>
</dbReference>
<dbReference type="GO" id="GO:0005886">
    <property type="term" value="C:plasma membrane"/>
    <property type="evidence" value="ECO:0007669"/>
    <property type="project" value="UniProtKB-SubCell"/>
</dbReference>
<evidence type="ECO:0000256" key="8">
    <source>
        <dbReference type="ARBA" id="ARBA00023136"/>
    </source>
</evidence>
<organism evidence="12 13">
    <name type="scientific">Lebetimonas natsushimae</name>
    <dbReference type="NCBI Taxonomy" id="1936991"/>
    <lineage>
        <taxon>Bacteria</taxon>
        <taxon>Pseudomonadati</taxon>
        <taxon>Campylobacterota</taxon>
        <taxon>Epsilonproteobacteria</taxon>
        <taxon>Nautiliales</taxon>
        <taxon>Nautiliaceae</taxon>
        <taxon>Lebetimonas</taxon>
    </lineage>
</organism>
<feature type="transmembrane region" description="Helical" evidence="9">
    <location>
        <begin position="48"/>
        <end position="74"/>
    </location>
</feature>
<comment type="function">
    <text evidence="9 10">This protein specifically catalyzes the removal of signal peptides from prolipoproteins.</text>
</comment>
<keyword evidence="2 9" id="KW-1003">Cell membrane</keyword>
<feature type="transmembrane region" description="Helical" evidence="9">
    <location>
        <begin position="120"/>
        <end position="142"/>
    </location>
</feature>
<keyword evidence="8 9" id="KW-0472">Membrane</keyword>
<evidence type="ECO:0000256" key="4">
    <source>
        <dbReference type="ARBA" id="ARBA00022692"/>
    </source>
</evidence>
<comment type="similarity">
    <text evidence="1 9 11">Belongs to the peptidase A8 family.</text>
</comment>
<dbReference type="NCBIfam" id="TIGR00077">
    <property type="entry name" value="lspA"/>
    <property type="match status" value="1"/>
</dbReference>
<comment type="subcellular location">
    <subcellularLocation>
        <location evidence="9">Cell membrane</location>
        <topology evidence="9">Multi-pass membrane protein</topology>
    </subcellularLocation>
</comment>
<evidence type="ECO:0000256" key="5">
    <source>
        <dbReference type="ARBA" id="ARBA00022750"/>
    </source>
</evidence>
<dbReference type="RefSeq" id="WP_096258220.1">
    <property type="nucleotide sequence ID" value="NZ_BDME01000001.1"/>
</dbReference>
<dbReference type="PROSITE" id="PS00855">
    <property type="entry name" value="SPASE_II"/>
    <property type="match status" value="1"/>
</dbReference>
<evidence type="ECO:0000313" key="13">
    <source>
        <dbReference type="Proteomes" id="UP000217944"/>
    </source>
</evidence>
<feature type="transmembrane region" description="Helical" evidence="9">
    <location>
        <begin position="81"/>
        <end position="100"/>
    </location>
</feature>
<feature type="transmembrane region" description="Helical" evidence="9">
    <location>
        <begin position="7"/>
        <end position="28"/>
    </location>
</feature>
<sequence length="146" mass="16891">MHNGKLIKFLLVFLFIFVIDQIIKLAFLNGFEWQSKCISLTLAINKGVAFSMFSFLGSYLKYIQSVLIIFLGFYFIKEKVIYKHPVISGILFGAALSNLFDRFIRGGVVDYVYWHCGFDFAIFNFADTMIDLSIILFAYLALTKYR</sequence>
<evidence type="ECO:0000256" key="9">
    <source>
        <dbReference type="HAMAP-Rule" id="MF_00161"/>
    </source>
</evidence>
<evidence type="ECO:0000256" key="11">
    <source>
        <dbReference type="RuleBase" id="RU004181"/>
    </source>
</evidence>
<dbReference type="PANTHER" id="PTHR33695:SF1">
    <property type="entry name" value="LIPOPROTEIN SIGNAL PEPTIDASE"/>
    <property type="match status" value="1"/>
</dbReference>
<dbReference type="OrthoDB" id="9810259at2"/>
<evidence type="ECO:0000256" key="6">
    <source>
        <dbReference type="ARBA" id="ARBA00022801"/>
    </source>
</evidence>
<keyword evidence="5 9" id="KW-0064">Aspartyl protease</keyword>
<keyword evidence="3 9" id="KW-0645">Protease</keyword>
<feature type="active site" evidence="9">
    <location>
        <position position="127"/>
    </location>
</feature>
<dbReference type="HAMAP" id="MF_00161">
    <property type="entry name" value="LspA"/>
    <property type="match status" value="1"/>
</dbReference>
<name>A0A292YC36_9BACT</name>
<dbReference type="EC" id="3.4.23.36" evidence="9"/>
<dbReference type="AlphaFoldDB" id="A0A292YC36"/>
<comment type="catalytic activity">
    <reaction evidence="9 10">
        <text>Release of signal peptides from bacterial membrane prolipoproteins. Hydrolyzes -Xaa-Yaa-Zaa-|-(S,diacylglyceryl)Cys-, in which Xaa is hydrophobic (preferably Leu), and Yaa (Ala or Ser) and Zaa (Gly or Ala) have small, neutral side chains.</text>
        <dbReference type="EC" id="3.4.23.36"/>
    </reaction>
</comment>
<evidence type="ECO:0000256" key="1">
    <source>
        <dbReference type="ARBA" id="ARBA00006139"/>
    </source>
</evidence>
<evidence type="ECO:0000256" key="2">
    <source>
        <dbReference type="ARBA" id="ARBA00022475"/>
    </source>
</evidence>
<proteinExistence type="inferred from homology"/>
<evidence type="ECO:0000256" key="7">
    <source>
        <dbReference type="ARBA" id="ARBA00022989"/>
    </source>
</evidence>
<evidence type="ECO:0000256" key="3">
    <source>
        <dbReference type="ARBA" id="ARBA00022670"/>
    </source>
</evidence>
<comment type="pathway">
    <text evidence="9">Protein modification; lipoprotein biosynthesis (signal peptide cleavage).</text>
</comment>
<dbReference type="EMBL" id="BDME01000001">
    <property type="protein sequence ID" value="GAX87063.1"/>
    <property type="molecule type" value="Genomic_DNA"/>
</dbReference>
<dbReference type="PANTHER" id="PTHR33695">
    <property type="entry name" value="LIPOPROTEIN SIGNAL PEPTIDASE"/>
    <property type="match status" value="1"/>
</dbReference>
<dbReference type="Pfam" id="PF01252">
    <property type="entry name" value="Peptidase_A8"/>
    <property type="match status" value="1"/>
</dbReference>